<sequence length="715" mass="82188">MSNAKSAVGRSLVKKRFANKHRNRAGEEWMYQKADFTTTTDWNRLNLRSITDQNSLDDFLSTAQLAGTDFAAERLNVTFIPAVAKVGILTSEDKERIKQVQKLHVDKLSIPRRPAWTSDMSAEQIDLQERTSFLDWRRRLALLQEIDDLTLTPFEKNLEFWRQLWRVIEKSDVIVQIVDARNPLLFRCEDLENYVRELSPDNKKVNVILVNKADLLTDEQRQIWATYFDKHNIRVIFYSALQSAPSTKSTKTRHDSEELDDTDRVLEDIKRNQSKANYNDDNFEITKSPGQLNRFDALQLEDENDEKQKAEININDDDIPSLGNEEEYDDDDDDDEEEESEEEDNANENEDLIETIRDEILAHGQSKETKPKNLSLVVNREELIYLLKSLYVHKTTTRENILTIGMVGYPNVGKSSTINSLLQYKKVSVSATPGKTKHFQTIFLEKELMLCDCPGLVFPSFVSTKDELIVNGILSIDQMRDYIGPANLVCHQIPRSVITHIYNIMLPLPKEGEDENRPPTAIPRSVITHIYNIMLPLPKEGEDENRPPTAVELCATYAYRRGFMTHKGIPDGSRAARLLLKDYVNGKLLYCYPPPGYDPEEFQQYAAHYGLASDDDDDDDDETNNEENTSNETTSKPSKFQPSDVDRQFFQPTDIRFGSKGIHGRLNYTRKNGPIQAGETTNDSTDQSPDGKPWKKHNNRKKKEKLRRLYGHLDA</sequence>
<dbReference type="AlphaFoldDB" id="A0A815IJY9"/>
<evidence type="ECO:0000256" key="7">
    <source>
        <dbReference type="SAM" id="MobiDB-lite"/>
    </source>
</evidence>
<organism evidence="9 10">
    <name type="scientific">Adineta steineri</name>
    <dbReference type="NCBI Taxonomy" id="433720"/>
    <lineage>
        <taxon>Eukaryota</taxon>
        <taxon>Metazoa</taxon>
        <taxon>Spiralia</taxon>
        <taxon>Gnathifera</taxon>
        <taxon>Rotifera</taxon>
        <taxon>Eurotatoria</taxon>
        <taxon>Bdelloidea</taxon>
        <taxon>Adinetida</taxon>
        <taxon>Adinetidae</taxon>
        <taxon>Adineta</taxon>
    </lineage>
</organism>
<dbReference type="GO" id="GO:0005525">
    <property type="term" value="F:GTP binding"/>
    <property type="evidence" value="ECO:0007669"/>
    <property type="project" value="UniProtKB-KW"/>
</dbReference>
<comment type="caution">
    <text evidence="9">The sequence shown here is derived from an EMBL/GenBank/DDBJ whole genome shotgun (WGS) entry which is preliminary data.</text>
</comment>
<dbReference type="InterPro" id="IPR043358">
    <property type="entry name" value="GNL1-like"/>
</dbReference>
<reference evidence="9" key="1">
    <citation type="submission" date="2021-02" db="EMBL/GenBank/DDBJ databases">
        <authorList>
            <person name="Nowell W R."/>
        </authorList>
    </citation>
    <scope>NUCLEOTIDE SEQUENCE</scope>
</reference>
<dbReference type="InterPro" id="IPR027417">
    <property type="entry name" value="P-loop_NTPase"/>
</dbReference>
<accession>A0A815IJY9</accession>
<dbReference type="PANTHER" id="PTHR45709:SF2">
    <property type="entry name" value="LARGE SUBUNIT GTPASE 1 HOMOLOG"/>
    <property type="match status" value="1"/>
</dbReference>
<feature type="compositionally biased region" description="Acidic residues" evidence="7">
    <location>
        <begin position="613"/>
        <end position="625"/>
    </location>
</feature>
<feature type="region of interest" description="Disordered" evidence="7">
    <location>
        <begin position="246"/>
        <end position="290"/>
    </location>
</feature>
<gene>
    <name evidence="9" type="ORF">JYZ213_LOCUS35915</name>
</gene>
<name>A0A815IJY9_9BILA</name>
<feature type="domain" description="CP-type G" evidence="8">
    <location>
        <begin position="161"/>
        <end position="459"/>
    </location>
</feature>
<evidence type="ECO:0000256" key="6">
    <source>
        <dbReference type="ARBA" id="ARBA00040145"/>
    </source>
</evidence>
<evidence type="ECO:0000256" key="2">
    <source>
        <dbReference type="ARBA" id="ARBA00022490"/>
    </source>
</evidence>
<dbReference type="Proteomes" id="UP000663845">
    <property type="component" value="Unassembled WGS sequence"/>
</dbReference>
<feature type="compositionally biased region" description="Polar residues" evidence="7">
    <location>
        <begin position="678"/>
        <end position="688"/>
    </location>
</feature>
<dbReference type="Pfam" id="PF01926">
    <property type="entry name" value="MMR_HSR1"/>
    <property type="match status" value="1"/>
</dbReference>
<keyword evidence="3" id="KW-0547">Nucleotide-binding</keyword>
<feature type="compositionally biased region" description="Basic and acidic residues" evidence="7">
    <location>
        <begin position="252"/>
        <end position="271"/>
    </location>
</feature>
<dbReference type="PROSITE" id="PS51721">
    <property type="entry name" value="G_CP"/>
    <property type="match status" value="1"/>
</dbReference>
<protein>
    <recommendedName>
        <fullName evidence="6">Large subunit GTPase 1 homolog</fullName>
    </recommendedName>
</protein>
<feature type="region of interest" description="Disordered" evidence="7">
    <location>
        <begin position="305"/>
        <end position="352"/>
    </location>
</feature>
<dbReference type="InterPro" id="IPR006073">
    <property type="entry name" value="GTP-bd"/>
</dbReference>
<dbReference type="SUPFAM" id="SSF52540">
    <property type="entry name" value="P-loop containing nucleoside triphosphate hydrolases"/>
    <property type="match status" value="1"/>
</dbReference>
<dbReference type="GO" id="GO:0000054">
    <property type="term" value="P:ribosomal subunit export from nucleus"/>
    <property type="evidence" value="ECO:0007669"/>
    <property type="project" value="TreeGrafter"/>
</dbReference>
<evidence type="ECO:0000313" key="10">
    <source>
        <dbReference type="Proteomes" id="UP000663845"/>
    </source>
</evidence>
<evidence type="ECO:0000256" key="4">
    <source>
        <dbReference type="ARBA" id="ARBA00022801"/>
    </source>
</evidence>
<dbReference type="InterPro" id="IPR030378">
    <property type="entry name" value="G_CP_dom"/>
</dbReference>
<evidence type="ECO:0000256" key="5">
    <source>
        <dbReference type="ARBA" id="ARBA00023134"/>
    </source>
</evidence>
<comment type="subcellular location">
    <subcellularLocation>
        <location evidence="1">Cytoplasm</location>
    </subcellularLocation>
</comment>
<dbReference type="GO" id="GO:0005829">
    <property type="term" value="C:cytosol"/>
    <property type="evidence" value="ECO:0007669"/>
    <property type="project" value="TreeGrafter"/>
</dbReference>
<feature type="compositionally biased region" description="Low complexity" evidence="7">
    <location>
        <begin position="626"/>
        <end position="635"/>
    </location>
</feature>
<keyword evidence="5" id="KW-0342">GTP-binding</keyword>
<evidence type="ECO:0000313" key="9">
    <source>
        <dbReference type="EMBL" id="CAF1367130.1"/>
    </source>
</evidence>
<proteinExistence type="predicted"/>
<feature type="compositionally biased region" description="Acidic residues" evidence="7">
    <location>
        <begin position="314"/>
        <end position="352"/>
    </location>
</feature>
<dbReference type="Gene3D" id="3.40.50.300">
    <property type="entry name" value="P-loop containing nucleotide triphosphate hydrolases"/>
    <property type="match status" value="2"/>
</dbReference>
<keyword evidence="4" id="KW-0378">Hydrolase</keyword>
<feature type="region of interest" description="Disordered" evidence="7">
    <location>
        <begin position="611"/>
        <end position="715"/>
    </location>
</feature>
<keyword evidence="2" id="KW-0963">Cytoplasm</keyword>
<dbReference type="EMBL" id="CAJNOG010000832">
    <property type="protein sequence ID" value="CAF1367130.1"/>
    <property type="molecule type" value="Genomic_DNA"/>
</dbReference>
<dbReference type="CDD" id="cd01857">
    <property type="entry name" value="HSR1_MMR1"/>
    <property type="match status" value="1"/>
</dbReference>
<evidence type="ECO:0000256" key="3">
    <source>
        <dbReference type="ARBA" id="ARBA00022741"/>
    </source>
</evidence>
<evidence type="ECO:0000259" key="8">
    <source>
        <dbReference type="PROSITE" id="PS51721"/>
    </source>
</evidence>
<dbReference type="GO" id="GO:0003924">
    <property type="term" value="F:GTPase activity"/>
    <property type="evidence" value="ECO:0007669"/>
    <property type="project" value="InterPro"/>
</dbReference>
<evidence type="ECO:0000256" key="1">
    <source>
        <dbReference type="ARBA" id="ARBA00004496"/>
    </source>
</evidence>
<feature type="compositionally biased region" description="Basic residues" evidence="7">
    <location>
        <begin position="694"/>
        <end position="715"/>
    </location>
</feature>
<dbReference type="PANTHER" id="PTHR45709">
    <property type="entry name" value="LARGE SUBUNIT GTPASE 1 HOMOLOG-RELATED"/>
    <property type="match status" value="1"/>
</dbReference>